<dbReference type="PANTHER" id="PTHR10357:SF216">
    <property type="entry name" value="MALTOOLIGOSYL TREHALOSE SYNTHASE-RELATED"/>
    <property type="match status" value="1"/>
</dbReference>
<dbReference type="InterPro" id="IPR013797">
    <property type="entry name" value="Maltooligo_trehalose_synth_4"/>
</dbReference>
<evidence type="ECO:0000313" key="2">
    <source>
        <dbReference type="EMBL" id="WOC13779.1"/>
    </source>
</evidence>
<dbReference type="GO" id="GO:0030980">
    <property type="term" value="P:alpha-glucan catabolic process"/>
    <property type="evidence" value="ECO:0007669"/>
    <property type="project" value="TreeGrafter"/>
</dbReference>
<evidence type="ECO:0000259" key="1">
    <source>
        <dbReference type="SMART" id="SM00642"/>
    </source>
</evidence>
<dbReference type="Gene3D" id="3.20.20.80">
    <property type="entry name" value="Glycosidases"/>
    <property type="match status" value="3"/>
</dbReference>
<dbReference type="Pfam" id="PF00128">
    <property type="entry name" value="Alpha-amylase"/>
    <property type="match status" value="1"/>
</dbReference>
<dbReference type="RefSeq" id="WP_420039573.1">
    <property type="nucleotide sequence ID" value="NZ_CP128986.1"/>
</dbReference>
<dbReference type="NCBIfam" id="TIGR02401">
    <property type="entry name" value="trehalose_TreY"/>
    <property type="match status" value="1"/>
</dbReference>
<dbReference type="EMBL" id="CP128986">
    <property type="protein sequence ID" value="WOC13779.1"/>
    <property type="molecule type" value="Genomic_DNA"/>
</dbReference>
<dbReference type="GO" id="GO:0047470">
    <property type="term" value="F:(1,4)-alpha-D-glucan 1-alpha-D-glucosylmutase activity"/>
    <property type="evidence" value="ECO:0007669"/>
    <property type="project" value="UniProtKB-EC"/>
</dbReference>
<dbReference type="SUPFAM" id="SSF51445">
    <property type="entry name" value="(Trans)glycosidases"/>
    <property type="match status" value="1"/>
</dbReference>
<reference evidence="2" key="1">
    <citation type="submission" date="2023-06" db="EMBL/GenBank/DDBJ databases">
        <title>Gordonia sp. nov. and Pseudochrobactrum sp. nov., two species isolated from the burying beetle Nicrophorus vespilloides.</title>
        <authorList>
            <person name="Poehlein A."/>
            <person name="Guzman J."/>
            <person name="Daniel R."/>
            <person name="Vilcinskas A."/>
        </authorList>
    </citation>
    <scope>NUCLEOTIDE SEQUENCE</scope>
    <source>
        <strain evidence="2">MP11Mi</strain>
    </source>
</reference>
<dbReference type="AlphaFoldDB" id="A0AA97CZ31"/>
<dbReference type="InterPro" id="IPR006047">
    <property type="entry name" value="GH13_cat_dom"/>
</dbReference>
<dbReference type="PANTHER" id="PTHR10357">
    <property type="entry name" value="ALPHA-AMYLASE FAMILY MEMBER"/>
    <property type="match status" value="1"/>
</dbReference>
<dbReference type="EC" id="5.4.99.15" evidence="2"/>
<dbReference type="InterPro" id="IPR012767">
    <property type="entry name" value="Trehalose_TreY"/>
</dbReference>
<dbReference type="SMART" id="SM00642">
    <property type="entry name" value="Aamy"/>
    <property type="match status" value="1"/>
</dbReference>
<feature type="domain" description="Glycosyl hydrolase family 13 catalytic" evidence="1">
    <location>
        <begin position="8"/>
        <end position="395"/>
    </location>
</feature>
<gene>
    <name evidence="2" type="primary">treY</name>
    <name evidence="2" type="ORF">MP11Mi_28860</name>
</gene>
<name>A0AA97CZ31_9ACTN</name>
<keyword evidence="2" id="KW-0413">Isomerase</keyword>
<sequence length="782" mass="85191">MTTVPADPVATYRVQLTPDFAFAEVAGILDHLVDLGISHLYLSPILAAMPGSSHGYDWCPPARISPELGGADGYRLLRAHARAVGIGIILDIVPNHLGIFDAHHNDWWADVMRNGSDSAYAEFFDLDLDFGDGTLCLPWLPADGGLSELRVSNGELWLGDRYLPTADGTHIPGATPGQVLAAQRYRLVPFDSRQIGYRRFLAVNDLAALRQEVPEVYDASHAWLRELAADDMFDGVRVDHLDGLTDPIGYCRRLRVDIGDRLLYVEKGLSVGERLDPELPVDGTTGYEQLRLIECAFTAPSGAVELSEVYHRITGSSGDGDELNARAVALRHVTLVDMFSDRLRRATALFAQTAPEVPVHNVQQAVATMISGARLARPGYPSSNPIVMETIARLRVANPSMTEGLDVLARAFDSPERAPQAVARLGEAVAAVSAKAIEDIGFHRTARLVSANELGCTPLVPTANRDEFHGTLAVRARDWPRALSALSTHDTKRSEDVRARITMIAQTPQRWTVLVLTLWQAAPPPHAQTAYFLLQNLVGVWPDSGIPDASLRARFRDYARKAMREARLISSWTAVDDDAEAAVLDWIDRLLTGTPADLISDFVAVIAEPARDESISRKALSLLTPGVGDVYQGTQWWDDSLTDPDNRRPVDYGPSVDYGRSVADRRGLDHPKAQMIATALAARRRHPDCFGPGGGYAGVVCRGPSGSHVIAFTRDDADGAPQVLVAVVRLAHTFRPGIAREHAVIPLPPGVWRDAFTGTDHYGSVTADVVFGDRPAVVLERL</sequence>
<dbReference type="InterPro" id="IPR017853">
    <property type="entry name" value="GH"/>
</dbReference>
<protein>
    <submittedName>
        <fullName evidence="2">Maltooligosyl trehalose synthase</fullName>
        <ecNumber evidence="2">5.4.99.15</ecNumber>
    </submittedName>
</protein>
<accession>A0AA97CZ31</accession>
<dbReference type="Gene3D" id="1.10.10.470">
    <property type="entry name" value="Maltooligosyl trehalose synthase, domain 4"/>
    <property type="match status" value="1"/>
</dbReference>
<dbReference type="GO" id="GO:0005992">
    <property type="term" value="P:trehalose biosynthetic process"/>
    <property type="evidence" value="ECO:0007669"/>
    <property type="project" value="TreeGrafter"/>
</dbReference>
<organism evidence="2">
    <name type="scientific">Gordonia sp. MP11Mi</name>
    <dbReference type="NCBI Taxonomy" id="3022769"/>
    <lineage>
        <taxon>Bacteria</taxon>
        <taxon>Bacillati</taxon>
        <taxon>Actinomycetota</taxon>
        <taxon>Actinomycetes</taxon>
        <taxon>Mycobacteriales</taxon>
        <taxon>Gordoniaceae</taxon>
        <taxon>Gordonia</taxon>
    </lineage>
</organism>
<proteinExistence type="predicted"/>